<keyword evidence="3" id="KW-1003">Cell membrane</keyword>
<dbReference type="Proteomes" id="UP000582837">
    <property type="component" value="Unassembled WGS sequence"/>
</dbReference>
<evidence type="ECO:0000256" key="3">
    <source>
        <dbReference type="ARBA" id="ARBA00022475"/>
    </source>
</evidence>
<gene>
    <name evidence="8" type="ORF">HNQ61_005442</name>
</gene>
<dbReference type="Pfam" id="PF03994">
    <property type="entry name" value="DUF350"/>
    <property type="match status" value="1"/>
</dbReference>
<evidence type="ECO:0000313" key="9">
    <source>
        <dbReference type="Proteomes" id="UP000582837"/>
    </source>
</evidence>
<keyword evidence="4 7" id="KW-0812">Transmembrane</keyword>
<keyword evidence="9" id="KW-1185">Reference proteome</keyword>
<keyword evidence="6 7" id="KW-0472">Membrane</keyword>
<sequence length="69" mass="7308">MEDLLNHLGAAAVYAVLGIVLFVGAFMLMDRLTPGSLWKEIIDEHNTALAIVVGAMSIGISIVIAAAIW</sequence>
<evidence type="ECO:0000256" key="7">
    <source>
        <dbReference type="SAM" id="Phobius"/>
    </source>
</evidence>
<name>A0A841H761_9BACT</name>
<feature type="transmembrane region" description="Helical" evidence="7">
    <location>
        <begin position="6"/>
        <end position="28"/>
    </location>
</feature>
<keyword evidence="5 7" id="KW-1133">Transmembrane helix</keyword>
<evidence type="ECO:0000256" key="1">
    <source>
        <dbReference type="ARBA" id="ARBA00004651"/>
    </source>
</evidence>
<evidence type="ECO:0000313" key="8">
    <source>
        <dbReference type="EMBL" id="MBB6073764.1"/>
    </source>
</evidence>
<comment type="similarity">
    <text evidence="2">Belongs to the UPF0719 family.</text>
</comment>
<comment type="subcellular location">
    <subcellularLocation>
        <location evidence="1">Cell membrane</location>
        <topology evidence="1">Multi-pass membrane protein</topology>
    </subcellularLocation>
</comment>
<dbReference type="EMBL" id="JACHIA010000029">
    <property type="protein sequence ID" value="MBB6073764.1"/>
    <property type="molecule type" value="Genomic_DNA"/>
</dbReference>
<dbReference type="GO" id="GO:0005886">
    <property type="term" value="C:plasma membrane"/>
    <property type="evidence" value="ECO:0007669"/>
    <property type="project" value="UniProtKB-SubCell"/>
</dbReference>
<evidence type="ECO:0000256" key="2">
    <source>
        <dbReference type="ARBA" id="ARBA00005779"/>
    </source>
</evidence>
<protein>
    <submittedName>
        <fullName evidence="8">Uncharacterized membrane protein YjfL (UPF0719 family)</fullName>
    </submittedName>
</protein>
<feature type="transmembrane region" description="Helical" evidence="7">
    <location>
        <begin position="48"/>
        <end position="68"/>
    </location>
</feature>
<reference evidence="8 9" key="1">
    <citation type="submission" date="2020-08" db="EMBL/GenBank/DDBJ databases">
        <title>Genomic Encyclopedia of Type Strains, Phase IV (KMG-IV): sequencing the most valuable type-strain genomes for metagenomic binning, comparative biology and taxonomic classification.</title>
        <authorList>
            <person name="Goeker M."/>
        </authorList>
    </citation>
    <scope>NUCLEOTIDE SEQUENCE [LARGE SCALE GENOMIC DNA]</scope>
    <source>
        <strain evidence="8 9">DSM 29007</strain>
    </source>
</reference>
<dbReference type="InterPro" id="IPR007140">
    <property type="entry name" value="DUF350"/>
</dbReference>
<comment type="caution">
    <text evidence="8">The sequence shown here is derived from an EMBL/GenBank/DDBJ whole genome shotgun (WGS) entry which is preliminary data.</text>
</comment>
<dbReference type="RefSeq" id="WP_170035171.1">
    <property type="nucleotide sequence ID" value="NZ_JABDTL010000001.1"/>
</dbReference>
<evidence type="ECO:0000256" key="4">
    <source>
        <dbReference type="ARBA" id="ARBA00022692"/>
    </source>
</evidence>
<organism evidence="8 9">
    <name type="scientific">Longimicrobium terrae</name>
    <dbReference type="NCBI Taxonomy" id="1639882"/>
    <lineage>
        <taxon>Bacteria</taxon>
        <taxon>Pseudomonadati</taxon>
        <taxon>Gemmatimonadota</taxon>
        <taxon>Longimicrobiia</taxon>
        <taxon>Longimicrobiales</taxon>
        <taxon>Longimicrobiaceae</taxon>
        <taxon>Longimicrobium</taxon>
    </lineage>
</organism>
<evidence type="ECO:0000256" key="5">
    <source>
        <dbReference type="ARBA" id="ARBA00022989"/>
    </source>
</evidence>
<accession>A0A841H761</accession>
<dbReference type="AlphaFoldDB" id="A0A841H761"/>
<proteinExistence type="inferred from homology"/>
<evidence type="ECO:0000256" key="6">
    <source>
        <dbReference type="ARBA" id="ARBA00023136"/>
    </source>
</evidence>